<dbReference type="AlphaFoldDB" id="A0A1W6MG03"/>
<dbReference type="PANTHER" id="PTHR43574">
    <property type="entry name" value="EPIMERASE-RELATED"/>
    <property type="match status" value="1"/>
</dbReference>
<evidence type="ECO:0000256" key="1">
    <source>
        <dbReference type="ARBA" id="ARBA00023027"/>
    </source>
</evidence>
<dbReference type="OrthoDB" id="9801785at2"/>
<keyword evidence="4" id="KW-1185">Reference proteome</keyword>
<proteinExistence type="predicted"/>
<sequence>MRSFQTILVTGIAGFIGFHLAKRLLEDGHRVIGIDNLNTYYDVDLKYARLQQLGVSKNNSEFYNREVKSDTYEALVFYQLKLEDRANLPKLFLNHKIDVVCNLAAQAGVRYSIENPDVYVDTNVTGFLNILECMRHHHVQKLVYASSSSVYGNTDQVPFSVDQNVDHPISLYAATKKSNELFAHTYSHLFGIQTIGLRFFTVYGPWGRPDMAAYLFIDAITKDKPIQVFNNGELSRDFTYIDDIVDGVEKVIKTDLPDDRKYGIYNIGNSTPVNLLNFIEEIENSLGKTAQKIMMPMQPGDVNQTWADVSNLENDFGYKPATTISTGISRFVAWYKEYHDIDQ</sequence>
<name>A0A1W6MG03_9FLAO</name>
<dbReference type="Proteomes" id="UP000193431">
    <property type="component" value="Chromosome"/>
</dbReference>
<dbReference type="InterPro" id="IPR001509">
    <property type="entry name" value="Epimerase_deHydtase"/>
</dbReference>
<dbReference type="Gene3D" id="3.40.50.720">
    <property type="entry name" value="NAD(P)-binding Rossmann-like Domain"/>
    <property type="match status" value="1"/>
</dbReference>
<dbReference type="STRING" id="331648.BST97_00115"/>
<dbReference type="Gene3D" id="3.90.25.10">
    <property type="entry name" value="UDP-galactose 4-epimerase, domain 1"/>
    <property type="match status" value="1"/>
</dbReference>
<feature type="domain" description="NAD-dependent epimerase/dehydratase" evidence="2">
    <location>
        <begin position="7"/>
        <end position="268"/>
    </location>
</feature>
<protein>
    <submittedName>
        <fullName evidence="3">NAD-dependent epimerase</fullName>
    </submittedName>
</protein>
<dbReference type="SUPFAM" id="SSF51735">
    <property type="entry name" value="NAD(P)-binding Rossmann-fold domains"/>
    <property type="match status" value="1"/>
</dbReference>
<dbReference type="RefSeq" id="WP_085765335.1">
    <property type="nucleotide sequence ID" value="NZ_CP019344.1"/>
</dbReference>
<dbReference type="EMBL" id="CP019344">
    <property type="protein sequence ID" value="ARN76533.1"/>
    <property type="molecule type" value="Genomic_DNA"/>
</dbReference>
<reference evidence="3 4" key="1">
    <citation type="submission" date="2016-11" db="EMBL/GenBank/DDBJ databases">
        <title>Trade-off between light-utilization and light-protection in marine flavobacteria.</title>
        <authorList>
            <person name="Kumagai Y."/>
        </authorList>
    </citation>
    <scope>NUCLEOTIDE SEQUENCE [LARGE SCALE GENOMIC DNA]</scope>
    <source>
        <strain evidence="3 4">JCM 13191</strain>
    </source>
</reference>
<dbReference type="CDD" id="cd05253">
    <property type="entry name" value="UDP_GE_SDE_e"/>
    <property type="match status" value="1"/>
</dbReference>
<gene>
    <name evidence="3" type="ORF">BST97_00115</name>
</gene>
<keyword evidence="1" id="KW-0520">NAD</keyword>
<accession>A0A1W6MG03</accession>
<dbReference type="InterPro" id="IPR036291">
    <property type="entry name" value="NAD(P)-bd_dom_sf"/>
</dbReference>
<dbReference type="Pfam" id="PF01370">
    <property type="entry name" value="Epimerase"/>
    <property type="match status" value="1"/>
</dbReference>
<evidence type="ECO:0000259" key="2">
    <source>
        <dbReference type="Pfam" id="PF01370"/>
    </source>
</evidence>
<dbReference type="PRINTS" id="PR01713">
    <property type="entry name" value="NUCEPIMERASE"/>
</dbReference>
<evidence type="ECO:0000313" key="4">
    <source>
        <dbReference type="Proteomes" id="UP000193431"/>
    </source>
</evidence>
<organism evidence="3 4">
    <name type="scientific">Nonlabens spongiae</name>
    <dbReference type="NCBI Taxonomy" id="331648"/>
    <lineage>
        <taxon>Bacteria</taxon>
        <taxon>Pseudomonadati</taxon>
        <taxon>Bacteroidota</taxon>
        <taxon>Flavobacteriia</taxon>
        <taxon>Flavobacteriales</taxon>
        <taxon>Flavobacteriaceae</taxon>
        <taxon>Nonlabens</taxon>
    </lineage>
</organism>
<evidence type="ECO:0000313" key="3">
    <source>
        <dbReference type="EMBL" id="ARN76533.1"/>
    </source>
</evidence>